<dbReference type="PANTHER" id="PTHR45528:SF1">
    <property type="entry name" value="SENSOR HISTIDINE KINASE CPXA"/>
    <property type="match status" value="1"/>
</dbReference>
<dbReference type="Pfam" id="PF02518">
    <property type="entry name" value="HATPase_c"/>
    <property type="match status" value="1"/>
</dbReference>
<keyword evidence="9" id="KW-0418">Kinase</keyword>
<proteinExistence type="predicted"/>
<evidence type="ECO:0000256" key="2">
    <source>
        <dbReference type="ARBA" id="ARBA00004651"/>
    </source>
</evidence>
<dbReference type="InterPro" id="IPR005467">
    <property type="entry name" value="His_kinase_dom"/>
</dbReference>
<dbReference type="Proteomes" id="UP000673375">
    <property type="component" value="Unassembled WGS sequence"/>
</dbReference>
<keyword evidence="13 15" id="KW-0472">Membrane</keyword>
<dbReference type="EC" id="2.7.13.3" evidence="3"/>
<evidence type="ECO:0000256" key="13">
    <source>
        <dbReference type="ARBA" id="ARBA00023136"/>
    </source>
</evidence>
<feature type="transmembrane region" description="Helical" evidence="15">
    <location>
        <begin position="182"/>
        <end position="204"/>
    </location>
</feature>
<gene>
    <name evidence="18" type="ORF">I6N96_06745</name>
</gene>
<evidence type="ECO:0000259" key="17">
    <source>
        <dbReference type="PROSITE" id="PS50885"/>
    </source>
</evidence>
<feature type="coiled-coil region" evidence="14">
    <location>
        <begin position="388"/>
        <end position="415"/>
    </location>
</feature>
<accession>A0ABS4CH79</accession>
<evidence type="ECO:0000256" key="7">
    <source>
        <dbReference type="ARBA" id="ARBA00022692"/>
    </source>
</evidence>
<comment type="caution">
    <text evidence="18">The sequence shown here is derived from an EMBL/GenBank/DDBJ whole genome shotgun (WGS) entry which is preliminary data.</text>
</comment>
<dbReference type="Gene3D" id="3.30.565.10">
    <property type="entry name" value="Histidine kinase-like ATPase, C-terminal domain"/>
    <property type="match status" value="1"/>
</dbReference>
<evidence type="ECO:0000256" key="5">
    <source>
        <dbReference type="ARBA" id="ARBA00022553"/>
    </source>
</evidence>
<dbReference type="InterPro" id="IPR003660">
    <property type="entry name" value="HAMP_dom"/>
</dbReference>
<dbReference type="SUPFAM" id="SSF55874">
    <property type="entry name" value="ATPase domain of HSP90 chaperone/DNA topoisomerase II/histidine kinase"/>
    <property type="match status" value="1"/>
</dbReference>
<dbReference type="SUPFAM" id="SSF47384">
    <property type="entry name" value="Homodimeric domain of signal transducing histidine kinase"/>
    <property type="match status" value="1"/>
</dbReference>
<comment type="subcellular location">
    <subcellularLocation>
        <location evidence="2">Cell membrane</location>
        <topology evidence="2">Multi-pass membrane protein</topology>
    </subcellularLocation>
</comment>
<evidence type="ECO:0000256" key="8">
    <source>
        <dbReference type="ARBA" id="ARBA00022741"/>
    </source>
</evidence>
<evidence type="ECO:0000256" key="4">
    <source>
        <dbReference type="ARBA" id="ARBA00022475"/>
    </source>
</evidence>
<protein>
    <recommendedName>
        <fullName evidence="3">histidine kinase</fullName>
        <ecNumber evidence="3">2.7.13.3</ecNumber>
    </recommendedName>
</protein>
<feature type="domain" description="HAMP" evidence="17">
    <location>
        <begin position="205"/>
        <end position="257"/>
    </location>
</feature>
<sequence length="489" mass="54920">MKKHISGRLIRLFSILLVTMTVIIGLLFSVIFTRQTEDLHVEEMTHRGQVIQETLTDYFSTDTRTQRGASGNHSGMMGYGAYLNFINQIAGDSVWVVDKEQNTLLKGHHNSTDTDIPIPSTAEKLVAEVYQTKQSVVEKEGSLLQLNAVTSALPIIIDNEVVGVIVMYSEVAAIHQNQANGYLILLVSLLIALAISILVSVRLAKGFTAPIKEMESYTNALIAEKYPAPLAIHTEDELNELADRLSILRDRLEKAEKARISKEQNEKEFLSQISHELRTPVMVMKSSLEALTDGLVDSPEEQKNYHEQLLKEAGYLERLVNDLLELSRLQAVGFSLVKEEVDPLIIIEDAVRSYRLKLAEKQQEFIFDNWLTAPVYIEGDQGRLTQLIKNLLENAHKYSEKNAKIELLLESAEDQLHIQLSNPSSYPVSLDKAELFQAFHRGDRSAIEEGTGLGLAICQQIVQRHSGTIVLENTDDKHVIVDIYLPIKK</sequence>
<dbReference type="PROSITE" id="PS50109">
    <property type="entry name" value="HIS_KIN"/>
    <property type="match status" value="1"/>
</dbReference>
<dbReference type="PRINTS" id="PR00344">
    <property type="entry name" value="BCTRLSENSOR"/>
</dbReference>
<comment type="catalytic activity">
    <reaction evidence="1">
        <text>ATP + protein L-histidine = ADP + protein N-phospho-L-histidine.</text>
        <dbReference type="EC" id="2.7.13.3"/>
    </reaction>
</comment>
<dbReference type="EMBL" id="JAEDXU010000003">
    <property type="protein sequence ID" value="MBP1045974.1"/>
    <property type="molecule type" value="Genomic_DNA"/>
</dbReference>
<feature type="transmembrane region" description="Helical" evidence="15">
    <location>
        <begin position="12"/>
        <end position="32"/>
    </location>
</feature>
<dbReference type="InterPro" id="IPR004358">
    <property type="entry name" value="Sig_transdc_His_kin-like_C"/>
</dbReference>
<evidence type="ECO:0000259" key="16">
    <source>
        <dbReference type="PROSITE" id="PS50109"/>
    </source>
</evidence>
<dbReference type="SMART" id="SM00387">
    <property type="entry name" value="HATPase_c"/>
    <property type="match status" value="1"/>
</dbReference>
<dbReference type="RefSeq" id="WP_209556805.1">
    <property type="nucleotide sequence ID" value="NZ_JAEDXU010000003.1"/>
</dbReference>
<dbReference type="SUPFAM" id="SSF55781">
    <property type="entry name" value="GAF domain-like"/>
    <property type="match status" value="1"/>
</dbReference>
<dbReference type="InterPro" id="IPR036097">
    <property type="entry name" value="HisK_dim/P_sf"/>
</dbReference>
<keyword evidence="10" id="KW-0067">ATP-binding</keyword>
<evidence type="ECO:0000256" key="12">
    <source>
        <dbReference type="ARBA" id="ARBA00023012"/>
    </source>
</evidence>
<feature type="coiled-coil region" evidence="14">
    <location>
        <begin position="231"/>
        <end position="265"/>
    </location>
</feature>
<keyword evidence="4" id="KW-1003">Cell membrane</keyword>
<dbReference type="Pfam" id="PF00512">
    <property type="entry name" value="HisKA"/>
    <property type="match status" value="1"/>
</dbReference>
<evidence type="ECO:0000256" key="1">
    <source>
        <dbReference type="ARBA" id="ARBA00000085"/>
    </source>
</evidence>
<evidence type="ECO:0000256" key="15">
    <source>
        <dbReference type="SAM" id="Phobius"/>
    </source>
</evidence>
<keyword evidence="8" id="KW-0547">Nucleotide-binding</keyword>
<keyword evidence="7 15" id="KW-0812">Transmembrane</keyword>
<keyword evidence="5" id="KW-0597">Phosphoprotein</keyword>
<evidence type="ECO:0000256" key="10">
    <source>
        <dbReference type="ARBA" id="ARBA00022840"/>
    </source>
</evidence>
<dbReference type="InterPro" id="IPR003661">
    <property type="entry name" value="HisK_dim/P_dom"/>
</dbReference>
<dbReference type="InterPro" id="IPR050398">
    <property type="entry name" value="HssS/ArlS-like"/>
</dbReference>
<dbReference type="PANTHER" id="PTHR45528">
    <property type="entry name" value="SENSOR HISTIDINE KINASE CPXA"/>
    <property type="match status" value="1"/>
</dbReference>
<keyword evidence="12" id="KW-0902">Two-component regulatory system</keyword>
<dbReference type="Gene3D" id="1.10.287.130">
    <property type="match status" value="1"/>
</dbReference>
<evidence type="ECO:0000256" key="3">
    <source>
        <dbReference type="ARBA" id="ARBA00012438"/>
    </source>
</evidence>
<keyword evidence="11 15" id="KW-1133">Transmembrane helix</keyword>
<organism evidence="18 19">
    <name type="scientific">Enterococcus larvae</name>
    <dbReference type="NCBI Taxonomy" id="2794352"/>
    <lineage>
        <taxon>Bacteria</taxon>
        <taxon>Bacillati</taxon>
        <taxon>Bacillota</taxon>
        <taxon>Bacilli</taxon>
        <taxon>Lactobacillales</taxon>
        <taxon>Enterococcaceae</taxon>
        <taxon>Enterococcus</taxon>
    </lineage>
</organism>
<evidence type="ECO:0000313" key="19">
    <source>
        <dbReference type="Proteomes" id="UP000673375"/>
    </source>
</evidence>
<dbReference type="SMART" id="SM00388">
    <property type="entry name" value="HisKA"/>
    <property type="match status" value="1"/>
</dbReference>
<evidence type="ECO:0000256" key="11">
    <source>
        <dbReference type="ARBA" id="ARBA00022989"/>
    </source>
</evidence>
<name>A0ABS4CH79_9ENTE</name>
<dbReference type="InterPro" id="IPR036890">
    <property type="entry name" value="HATPase_C_sf"/>
</dbReference>
<keyword evidence="6" id="KW-0808">Transferase</keyword>
<evidence type="ECO:0000256" key="14">
    <source>
        <dbReference type="SAM" id="Coils"/>
    </source>
</evidence>
<keyword evidence="14" id="KW-0175">Coiled coil</keyword>
<evidence type="ECO:0000313" key="18">
    <source>
        <dbReference type="EMBL" id="MBP1045974.1"/>
    </source>
</evidence>
<reference evidence="18 19" key="1">
    <citation type="submission" date="2020-12" db="EMBL/GenBank/DDBJ databases">
        <title>Vagococcus allomyrinae sp. nov. and Enterococcus lavae sp. nov., isolated from the larvae of Allomyrina dichotoma.</title>
        <authorList>
            <person name="Lee S.D."/>
        </authorList>
    </citation>
    <scope>NUCLEOTIDE SEQUENCE [LARGE SCALE GENOMIC DNA]</scope>
    <source>
        <strain evidence="18 19">BWM-S5</strain>
    </source>
</reference>
<dbReference type="Gene3D" id="6.10.340.10">
    <property type="match status" value="1"/>
</dbReference>
<dbReference type="CDD" id="cd00082">
    <property type="entry name" value="HisKA"/>
    <property type="match status" value="1"/>
</dbReference>
<evidence type="ECO:0000256" key="9">
    <source>
        <dbReference type="ARBA" id="ARBA00022777"/>
    </source>
</evidence>
<dbReference type="InterPro" id="IPR003594">
    <property type="entry name" value="HATPase_dom"/>
</dbReference>
<feature type="domain" description="Histidine kinase" evidence="16">
    <location>
        <begin position="272"/>
        <end position="489"/>
    </location>
</feature>
<dbReference type="PROSITE" id="PS50885">
    <property type="entry name" value="HAMP"/>
    <property type="match status" value="1"/>
</dbReference>
<evidence type="ECO:0000256" key="6">
    <source>
        <dbReference type="ARBA" id="ARBA00022679"/>
    </source>
</evidence>
<keyword evidence="19" id="KW-1185">Reference proteome</keyword>